<dbReference type="PROSITE" id="PS50893">
    <property type="entry name" value="ABC_TRANSPORTER_2"/>
    <property type="match status" value="1"/>
</dbReference>
<dbReference type="InterPro" id="IPR003593">
    <property type="entry name" value="AAA+_ATPase"/>
</dbReference>
<evidence type="ECO:0000256" key="6">
    <source>
        <dbReference type="ARBA" id="ARBA00023136"/>
    </source>
</evidence>
<evidence type="ECO:0000313" key="11">
    <source>
        <dbReference type="EMBL" id="STU51658.1"/>
    </source>
</evidence>
<dbReference type="Gene3D" id="1.20.1560.10">
    <property type="entry name" value="ABC transporter type 1, transmembrane domain"/>
    <property type="match status" value="1"/>
</dbReference>
<comment type="subcellular location">
    <subcellularLocation>
        <location evidence="1">Cell membrane</location>
        <topology evidence="1">Multi-pass membrane protein</topology>
    </subcellularLocation>
</comment>
<evidence type="ECO:0000256" key="3">
    <source>
        <dbReference type="ARBA" id="ARBA00022741"/>
    </source>
</evidence>
<keyword evidence="3" id="KW-0547">Nucleotide-binding</keyword>
<feature type="domain" description="ABC transporter" evidence="8">
    <location>
        <begin position="287"/>
        <end position="514"/>
    </location>
</feature>
<evidence type="ECO:0000256" key="4">
    <source>
        <dbReference type="ARBA" id="ARBA00022840"/>
    </source>
</evidence>
<dbReference type="Proteomes" id="UP000255099">
    <property type="component" value="Unassembled WGS sequence"/>
</dbReference>
<dbReference type="CDD" id="cd03228">
    <property type="entry name" value="ABCC_MRP_Like"/>
    <property type="match status" value="1"/>
</dbReference>
<dbReference type="SUPFAM" id="SSF90123">
    <property type="entry name" value="ABC transporter transmembrane region"/>
    <property type="match status" value="1"/>
</dbReference>
<dbReference type="InterPro" id="IPR011527">
    <property type="entry name" value="ABC1_TM_dom"/>
</dbReference>
<evidence type="ECO:0000313" key="13">
    <source>
        <dbReference type="Proteomes" id="UP000254799"/>
    </source>
</evidence>
<keyword evidence="10" id="KW-0378">Hydrolase</keyword>
<dbReference type="GO" id="GO:0016887">
    <property type="term" value="F:ATP hydrolysis activity"/>
    <property type="evidence" value="ECO:0007669"/>
    <property type="project" value="InterPro"/>
</dbReference>
<dbReference type="Gene3D" id="3.40.50.300">
    <property type="entry name" value="P-loop containing nucleotide triphosphate hydrolases"/>
    <property type="match status" value="1"/>
</dbReference>
<evidence type="ECO:0000256" key="5">
    <source>
        <dbReference type="ARBA" id="ARBA00022989"/>
    </source>
</evidence>
<dbReference type="Proteomes" id="UP000254799">
    <property type="component" value="Unassembled WGS sequence"/>
</dbReference>
<dbReference type="EMBL" id="UGLC01000005">
    <property type="protein sequence ID" value="STU51658.1"/>
    <property type="molecule type" value="Genomic_DNA"/>
</dbReference>
<dbReference type="AlphaFoldDB" id="A0A377VR82"/>
<evidence type="ECO:0000256" key="7">
    <source>
        <dbReference type="SAM" id="Phobius"/>
    </source>
</evidence>
<evidence type="ECO:0000256" key="2">
    <source>
        <dbReference type="ARBA" id="ARBA00022692"/>
    </source>
</evidence>
<dbReference type="EMBL" id="UGLB01000001">
    <property type="protein sequence ID" value="STT45236.1"/>
    <property type="molecule type" value="Genomic_DNA"/>
</dbReference>
<protein>
    <submittedName>
        <fullName evidence="10">Inner membrane ABC-transporter YbtQ</fullName>
        <ecNumber evidence="10">3.6.3.-</ecNumber>
    </submittedName>
</protein>
<reference evidence="13 14" key="1">
    <citation type="submission" date="2018-06" db="EMBL/GenBank/DDBJ databases">
        <authorList>
            <consortium name="Pathogen Informatics"/>
            <person name="Doyle S."/>
        </authorList>
    </citation>
    <scope>NUCLEOTIDE SEQUENCE [LARGE SCALE GENOMIC DNA]</scope>
    <source>
        <strain evidence="12 15">NCTC204</strain>
        <strain evidence="11 13">NCTC8849</strain>
        <strain evidence="10 14">NCTC9637</strain>
    </source>
</reference>
<dbReference type="GO" id="GO:0034040">
    <property type="term" value="F:ATPase-coupled lipid transmembrane transporter activity"/>
    <property type="evidence" value="ECO:0007669"/>
    <property type="project" value="TreeGrafter"/>
</dbReference>
<dbReference type="PANTHER" id="PTHR24221">
    <property type="entry name" value="ATP-BINDING CASSETTE SUB-FAMILY B"/>
    <property type="match status" value="1"/>
</dbReference>
<keyword evidence="5 7" id="KW-1133">Transmembrane helix</keyword>
<gene>
    <name evidence="10" type="primary">irtB</name>
    <name evidence="12" type="ORF">NCTC204_06996</name>
    <name evidence="11" type="ORF">NCTC8849_06664</name>
    <name evidence="10" type="ORF">NCTC9637_00073</name>
</gene>
<dbReference type="GO" id="GO:0140359">
    <property type="term" value="F:ABC-type transporter activity"/>
    <property type="evidence" value="ECO:0007669"/>
    <property type="project" value="InterPro"/>
</dbReference>
<proteinExistence type="predicted"/>
<dbReference type="RefSeq" id="WP_004150708.1">
    <property type="nucleotide sequence ID" value="NZ_CP040995.1"/>
</dbReference>
<dbReference type="EC" id="3.6.3.-" evidence="10"/>
<feature type="transmembrane region" description="Helical" evidence="7">
    <location>
        <begin position="125"/>
        <end position="153"/>
    </location>
</feature>
<evidence type="ECO:0000313" key="10">
    <source>
        <dbReference type="EMBL" id="STT45236.1"/>
    </source>
</evidence>
<evidence type="ECO:0000256" key="1">
    <source>
        <dbReference type="ARBA" id="ARBA00004651"/>
    </source>
</evidence>
<dbReference type="InterPro" id="IPR039421">
    <property type="entry name" value="Type_1_exporter"/>
</dbReference>
<evidence type="ECO:0000259" key="8">
    <source>
        <dbReference type="PROSITE" id="PS50893"/>
    </source>
</evidence>
<dbReference type="PANTHER" id="PTHR24221:SF654">
    <property type="entry name" value="ATP-BINDING CASSETTE SUB-FAMILY B MEMBER 6"/>
    <property type="match status" value="1"/>
</dbReference>
<evidence type="ECO:0000313" key="15">
    <source>
        <dbReference type="Proteomes" id="UP000255192"/>
    </source>
</evidence>
<evidence type="ECO:0000313" key="14">
    <source>
        <dbReference type="Proteomes" id="UP000255099"/>
    </source>
</evidence>
<evidence type="ECO:0000313" key="12">
    <source>
        <dbReference type="EMBL" id="STY78669.1"/>
    </source>
</evidence>
<dbReference type="EMBL" id="UGMD01000003">
    <property type="protein sequence ID" value="STY78669.1"/>
    <property type="molecule type" value="Genomic_DNA"/>
</dbReference>
<organism evidence="10 14">
    <name type="scientific">Klebsiella pneumoniae</name>
    <dbReference type="NCBI Taxonomy" id="573"/>
    <lineage>
        <taxon>Bacteria</taxon>
        <taxon>Pseudomonadati</taxon>
        <taxon>Pseudomonadota</taxon>
        <taxon>Gammaproteobacteria</taxon>
        <taxon>Enterobacterales</taxon>
        <taxon>Enterobacteriaceae</taxon>
        <taxon>Klebsiella/Raoultella group</taxon>
        <taxon>Klebsiella</taxon>
        <taxon>Klebsiella pneumoniae complex</taxon>
    </lineage>
</organism>
<dbReference type="PROSITE" id="PS50929">
    <property type="entry name" value="ABC_TM1F"/>
    <property type="match status" value="1"/>
</dbReference>
<keyword evidence="4" id="KW-0067">ATP-binding</keyword>
<accession>A0A377VR82</accession>
<feature type="transmembrane region" description="Helical" evidence="7">
    <location>
        <begin position="220"/>
        <end position="240"/>
    </location>
</feature>
<dbReference type="InterPro" id="IPR003439">
    <property type="entry name" value="ABC_transporter-like_ATP-bd"/>
</dbReference>
<keyword evidence="2 7" id="KW-0812">Transmembrane</keyword>
<feature type="transmembrane region" description="Helical" evidence="7">
    <location>
        <begin position="55"/>
        <end position="78"/>
    </location>
</feature>
<evidence type="ECO:0000259" key="9">
    <source>
        <dbReference type="PROSITE" id="PS50929"/>
    </source>
</evidence>
<dbReference type="InterPro" id="IPR036640">
    <property type="entry name" value="ABC1_TM_sf"/>
</dbReference>
<dbReference type="SUPFAM" id="SSF52540">
    <property type="entry name" value="P-loop containing nucleoside triphosphate hydrolases"/>
    <property type="match status" value="1"/>
</dbReference>
<name>A0A377VR82_KLEPN</name>
<dbReference type="GO" id="GO:0005524">
    <property type="term" value="F:ATP binding"/>
    <property type="evidence" value="ECO:0007669"/>
    <property type="project" value="UniProtKB-KW"/>
</dbReference>
<keyword evidence="6 7" id="KW-0472">Membrane</keyword>
<feature type="domain" description="ABC transmembrane type-1" evidence="9">
    <location>
        <begin position="12"/>
        <end position="275"/>
    </location>
</feature>
<dbReference type="InterPro" id="IPR017871">
    <property type="entry name" value="ABC_transporter-like_CS"/>
</dbReference>
<dbReference type="InterPro" id="IPR027417">
    <property type="entry name" value="P-loop_NTPase"/>
</dbReference>
<dbReference type="Pfam" id="PF00005">
    <property type="entry name" value="ABC_tran"/>
    <property type="match status" value="1"/>
</dbReference>
<dbReference type="Proteomes" id="UP000255192">
    <property type="component" value="Unassembled WGS sequence"/>
</dbReference>
<dbReference type="GO" id="GO:0005886">
    <property type="term" value="C:plasma membrane"/>
    <property type="evidence" value="ECO:0007669"/>
    <property type="project" value="UniProtKB-SubCell"/>
</dbReference>
<dbReference type="PROSITE" id="PS00211">
    <property type="entry name" value="ABC_TRANSPORTER_1"/>
    <property type="match status" value="1"/>
</dbReference>
<sequence>MKFELVKALAPALLLMALAAALDGVCALLLAAAVANWQQNPGHWLGLLALATPLLLTVQYAAATRGFFAGGAVMSALLRALFRRLPRALSPQEQAPGLLAGAIGQTMSAPAHLLAPLVGAVATPLALIAGLACLSPGVALMLLAACVLLMLVLRGSAARLHRRERELGEANQSIEGALMQFARHQALLRFGYGQAAAAEALTQRLDDHHRAHAALLRQSLPYHLLFSAGLQLTLLAALWFGAHEVLAQRLNVAQWLALMIVLARLLEPLLQLSHLDQALRQLKSAWAQLRQALSLAAAHGGWRLREIGGACAAGEMLAIVGPSGAGKSSLLSLMARTQDPTAGRVFYGGRDVRALSARQLAGGRGVMWQDNRLLRGSVRWNLTQGRTDIGDERLLALLAALDLPPDVLEEEVGSDGDRFSGGQKQRLCLARTLLQGAPRLLLDEPGASLDLRNAERVAALLAGWPGTRVVVTHDPALACRADRVWVLEGGRLTAAGSPDALREAGGWFARFCQAKMTGDR</sequence>
<dbReference type="SMART" id="SM00382">
    <property type="entry name" value="AAA"/>
    <property type="match status" value="1"/>
</dbReference>